<comment type="caution">
    <text evidence="2">The sequence shown here is derived from an EMBL/GenBank/DDBJ whole genome shotgun (WGS) entry which is preliminary data.</text>
</comment>
<gene>
    <name evidence="2" type="ORF">SMN809_LOCUS74224</name>
</gene>
<proteinExistence type="predicted"/>
<dbReference type="PANTHER" id="PTHR14690">
    <property type="entry name" value="IQ MOTIF CONTAINING WITH AAA DOMAIN 1"/>
    <property type="match status" value="1"/>
</dbReference>
<dbReference type="AlphaFoldDB" id="A0A8S3ICQ5"/>
<sequence>MPTFHKDPLKRLLADVRAHEDERRKRQEKHEITYQQALIATREKIKQTEGPDMKERLQEQIRQWFIECRNVSQKFPDFPDEDDGGSNKIFEKKTVEELQEELDAKLESKGGKGGKGDKKGKKGKKGKKEKKGKKGKKGKKKKKGDDEEGWTLPESQFVTEMIK</sequence>
<evidence type="ECO:0000313" key="3">
    <source>
        <dbReference type="Proteomes" id="UP000676336"/>
    </source>
</evidence>
<feature type="compositionally biased region" description="Basic residues" evidence="1">
    <location>
        <begin position="118"/>
        <end position="142"/>
    </location>
</feature>
<dbReference type="Proteomes" id="UP000676336">
    <property type="component" value="Unassembled WGS sequence"/>
</dbReference>
<feature type="non-terminal residue" evidence="2">
    <location>
        <position position="1"/>
    </location>
</feature>
<reference evidence="2" key="1">
    <citation type="submission" date="2021-02" db="EMBL/GenBank/DDBJ databases">
        <authorList>
            <person name="Nowell W R."/>
        </authorList>
    </citation>
    <scope>NUCLEOTIDE SEQUENCE</scope>
</reference>
<dbReference type="InterPro" id="IPR052267">
    <property type="entry name" value="N-DRC_Component"/>
</dbReference>
<protein>
    <submittedName>
        <fullName evidence="2">Uncharacterized protein</fullName>
    </submittedName>
</protein>
<dbReference type="EMBL" id="CAJOBI010329699">
    <property type="protein sequence ID" value="CAF5196637.1"/>
    <property type="molecule type" value="Genomic_DNA"/>
</dbReference>
<dbReference type="PANTHER" id="PTHR14690:SF0">
    <property type="entry name" value="IQ MOTIF CONTAINING WITH AAA DOMAIN 1"/>
    <property type="match status" value="1"/>
</dbReference>
<organism evidence="2 3">
    <name type="scientific">Rotaria magnacalcarata</name>
    <dbReference type="NCBI Taxonomy" id="392030"/>
    <lineage>
        <taxon>Eukaryota</taxon>
        <taxon>Metazoa</taxon>
        <taxon>Spiralia</taxon>
        <taxon>Gnathifera</taxon>
        <taxon>Rotifera</taxon>
        <taxon>Eurotatoria</taxon>
        <taxon>Bdelloidea</taxon>
        <taxon>Philodinida</taxon>
        <taxon>Philodinidae</taxon>
        <taxon>Rotaria</taxon>
    </lineage>
</organism>
<feature type="region of interest" description="Disordered" evidence="1">
    <location>
        <begin position="75"/>
        <end position="94"/>
    </location>
</feature>
<name>A0A8S3ICQ5_9BILA</name>
<evidence type="ECO:0000256" key="1">
    <source>
        <dbReference type="SAM" id="MobiDB-lite"/>
    </source>
</evidence>
<feature type="compositionally biased region" description="Basic and acidic residues" evidence="1">
    <location>
        <begin position="100"/>
        <end position="117"/>
    </location>
</feature>
<feature type="region of interest" description="Disordered" evidence="1">
    <location>
        <begin position="100"/>
        <end position="163"/>
    </location>
</feature>
<accession>A0A8S3ICQ5</accession>
<feature type="compositionally biased region" description="Polar residues" evidence="1">
    <location>
        <begin position="153"/>
        <end position="163"/>
    </location>
</feature>
<evidence type="ECO:0000313" key="2">
    <source>
        <dbReference type="EMBL" id="CAF5196637.1"/>
    </source>
</evidence>